<dbReference type="OMA" id="DTNWDSY"/>
<dbReference type="Proteomes" id="UP001501920">
    <property type="component" value="Chromosome 17"/>
</dbReference>
<dbReference type="STRING" id="42514.ENSPNAP00000002543"/>
<dbReference type="InterPro" id="IPR043460">
    <property type="entry name" value="MEDAG/TEX26"/>
</dbReference>
<dbReference type="GeneID" id="108433789"/>
<dbReference type="GO" id="GO:0005737">
    <property type="term" value="C:cytoplasm"/>
    <property type="evidence" value="ECO:0007669"/>
    <property type="project" value="TreeGrafter"/>
</dbReference>
<dbReference type="GeneTree" id="ENSGT00390000009484"/>
<evidence type="ECO:0000313" key="2">
    <source>
        <dbReference type="Proteomes" id="UP001501920"/>
    </source>
</evidence>
<dbReference type="Ensembl" id="ENSPNAT00000010252.2">
    <property type="protein sequence ID" value="ENSPNAP00000002543.1"/>
    <property type="gene ID" value="ENSPNAG00000008913.2"/>
</dbReference>
<reference evidence="1" key="2">
    <citation type="submission" date="2025-08" db="UniProtKB">
        <authorList>
            <consortium name="Ensembl"/>
        </authorList>
    </citation>
    <scope>IDENTIFICATION</scope>
</reference>
<organism evidence="1 2">
    <name type="scientific">Pygocentrus nattereri</name>
    <name type="common">Red-bellied piranha</name>
    <dbReference type="NCBI Taxonomy" id="42514"/>
    <lineage>
        <taxon>Eukaryota</taxon>
        <taxon>Metazoa</taxon>
        <taxon>Chordata</taxon>
        <taxon>Craniata</taxon>
        <taxon>Vertebrata</taxon>
        <taxon>Euteleostomi</taxon>
        <taxon>Actinopterygii</taxon>
        <taxon>Neopterygii</taxon>
        <taxon>Teleostei</taxon>
        <taxon>Ostariophysi</taxon>
        <taxon>Characiformes</taxon>
        <taxon>Characoidei</taxon>
        <taxon>Pygocentrus</taxon>
    </lineage>
</organism>
<dbReference type="AlphaFoldDB" id="A0A3B4BSC0"/>
<proteinExistence type="predicted"/>
<dbReference type="PANTHER" id="PTHR33769:SF1">
    <property type="entry name" value="TESTIS-EXPRESSED PROTEIN 26"/>
    <property type="match status" value="1"/>
</dbReference>
<evidence type="ECO:0008006" key="3">
    <source>
        <dbReference type="Google" id="ProtNLM"/>
    </source>
</evidence>
<sequence>MAPPRLPLCLHTERETVREREATTPVRTDKNWDPYETSQRREFVYRPNSSTPVLRPLTTNAYKNSYDLTDPVGRTAYSEDFYWKPPSKPVCIRTGSASGNRKNNPHPSQAFLVWRLPPGLKLCKNPPSEEEVRKVLSAQYKSTYSTDFLDLPKGIFLNRTVLAPLKHSANALQTEMRYNYRKPVLKAELQGNISRYGCNGLHTVAPKGIVPTVVHKHITNQESRKQLTTYDRHFGGKCTDLSSTLKFLQPEELQQFYKHLPEKEKVEVQASLQRALSPPGQVKKTKDSVGLSRPLVLDRVSVWPGPL</sequence>
<dbReference type="OrthoDB" id="5984625at2759"/>
<reference evidence="1 2" key="1">
    <citation type="submission" date="2020-10" db="EMBL/GenBank/DDBJ databases">
        <title>Pygocentrus nattereri (red-bellied piranha) genome, fPygNat1, primary haplotype.</title>
        <authorList>
            <person name="Myers G."/>
            <person name="Meyer A."/>
            <person name="Karagic N."/>
            <person name="Pippel M."/>
            <person name="Winkler S."/>
            <person name="Tracey A."/>
            <person name="Wood J."/>
            <person name="Formenti G."/>
            <person name="Howe K."/>
            <person name="Fedrigo O."/>
            <person name="Jarvis E.D."/>
        </authorList>
    </citation>
    <scope>NUCLEOTIDE SEQUENCE [LARGE SCALE GENOMIC DNA]</scope>
</reference>
<accession>A0A3B4BSC0</accession>
<protein>
    <recommendedName>
        <fullName evidence="3">Testis expressed 26</fullName>
    </recommendedName>
</protein>
<dbReference type="PANTHER" id="PTHR33769">
    <property type="entry name" value="TESTIS-EXPRESSED PROTEIN 26 ISOFORM X3"/>
    <property type="match status" value="1"/>
</dbReference>
<name>A0A3B4BSC0_PYGNA</name>
<keyword evidence="2" id="KW-1185">Reference proteome</keyword>
<evidence type="ECO:0000313" key="1">
    <source>
        <dbReference type="Ensembl" id="ENSPNAP00000002543.1"/>
    </source>
</evidence>
<gene>
    <name evidence="1" type="primary">TEX26</name>
</gene>
<reference evidence="1" key="3">
    <citation type="submission" date="2025-09" db="UniProtKB">
        <authorList>
            <consortium name="Ensembl"/>
        </authorList>
    </citation>
    <scope>IDENTIFICATION</scope>
</reference>